<dbReference type="SUPFAM" id="SSF49764">
    <property type="entry name" value="HSP20-like chaperones"/>
    <property type="match status" value="1"/>
</dbReference>
<dbReference type="GO" id="GO:0051087">
    <property type="term" value="F:protein-folding chaperone binding"/>
    <property type="evidence" value="ECO:0007669"/>
    <property type="project" value="TreeGrafter"/>
</dbReference>
<evidence type="ECO:0000259" key="3">
    <source>
        <dbReference type="PROSITE" id="PS51203"/>
    </source>
</evidence>
<feature type="compositionally biased region" description="Basic and acidic residues" evidence="2">
    <location>
        <begin position="157"/>
        <end position="169"/>
    </location>
</feature>
<dbReference type="KEGG" id="tot:TOT_020000474"/>
<feature type="compositionally biased region" description="Acidic residues" evidence="2">
    <location>
        <begin position="134"/>
        <end position="156"/>
    </location>
</feature>
<dbReference type="PROSITE" id="PS51203">
    <property type="entry name" value="CS"/>
    <property type="match status" value="1"/>
</dbReference>
<keyword evidence="5" id="KW-1185">Reference proteome</keyword>
<evidence type="ECO:0000313" key="5">
    <source>
        <dbReference type="Proteomes" id="UP000003786"/>
    </source>
</evidence>
<dbReference type="OrthoDB" id="1564555at2759"/>
<dbReference type="GO" id="GO:0005829">
    <property type="term" value="C:cytosol"/>
    <property type="evidence" value="ECO:0007669"/>
    <property type="project" value="TreeGrafter"/>
</dbReference>
<gene>
    <name evidence="4" type="ORF">TOT_020000474</name>
</gene>
<sequence length="227" mass="25818">MPLTPTLLWAQTKDDLFLTVELTKPSDLKVDLTDDSFKFYAKKDGNVYEFDFKFFKPVKSSEYKKKDQRFLEFKVPKSSPESWSTLNSCGKKHYIKCNWDKWVDSDAEGDELNDGFDMPNFGDFGDLDMNGMDGMDDELDDLDDEKEDDNEDEELEKTEKKEKKQKSPDCKNPNCQCDPCECTPEKNCGGDANKVKNGGCCNSCECEPKPEGEPCCGPNKCSEECPC</sequence>
<dbReference type="eggNOG" id="KOG3158">
    <property type="taxonomic scope" value="Eukaryota"/>
</dbReference>
<dbReference type="GO" id="GO:0005634">
    <property type="term" value="C:nucleus"/>
    <property type="evidence" value="ECO:0007669"/>
    <property type="project" value="TreeGrafter"/>
</dbReference>
<dbReference type="GO" id="GO:0006457">
    <property type="term" value="P:protein folding"/>
    <property type="evidence" value="ECO:0007669"/>
    <property type="project" value="TreeGrafter"/>
</dbReference>
<evidence type="ECO:0000313" key="4">
    <source>
        <dbReference type="EMBL" id="BAM40212.1"/>
    </source>
</evidence>
<dbReference type="GO" id="GO:0051879">
    <property type="term" value="F:Hsp90 protein binding"/>
    <property type="evidence" value="ECO:0007669"/>
    <property type="project" value="InterPro"/>
</dbReference>
<dbReference type="EMBL" id="AP011947">
    <property type="protein sequence ID" value="BAM40212.1"/>
    <property type="molecule type" value="Genomic_DNA"/>
</dbReference>
<protein>
    <recommendedName>
        <fullName evidence="3">CS domain-containing protein</fullName>
    </recommendedName>
</protein>
<dbReference type="Pfam" id="PF04969">
    <property type="entry name" value="CS"/>
    <property type="match status" value="1"/>
</dbReference>
<proteinExistence type="inferred from homology"/>
<dbReference type="Proteomes" id="UP000003786">
    <property type="component" value="Chromosome 2"/>
</dbReference>
<feature type="compositionally biased region" description="Low complexity" evidence="2">
    <location>
        <begin position="124"/>
        <end position="133"/>
    </location>
</feature>
<comment type="similarity">
    <text evidence="1">Belongs to the p23/wos2 family.</text>
</comment>
<dbReference type="PANTHER" id="PTHR22932:SF1">
    <property type="entry name" value="CO-CHAPERONE PROTEIN DAF-41"/>
    <property type="match status" value="1"/>
</dbReference>
<dbReference type="InterPro" id="IPR007052">
    <property type="entry name" value="CS_dom"/>
</dbReference>
<dbReference type="RefSeq" id="XP_009690513.1">
    <property type="nucleotide sequence ID" value="XM_009692218.1"/>
</dbReference>
<dbReference type="GO" id="GO:0051131">
    <property type="term" value="P:chaperone-mediated protein complex assembly"/>
    <property type="evidence" value="ECO:0007669"/>
    <property type="project" value="TreeGrafter"/>
</dbReference>
<organism evidence="4 5">
    <name type="scientific">Theileria orientalis strain Shintoku</name>
    <dbReference type="NCBI Taxonomy" id="869250"/>
    <lineage>
        <taxon>Eukaryota</taxon>
        <taxon>Sar</taxon>
        <taxon>Alveolata</taxon>
        <taxon>Apicomplexa</taxon>
        <taxon>Aconoidasida</taxon>
        <taxon>Piroplasmida</taxon>
        <taxon>Theileriidae</taxon>
        <taxon>Theileria</taxon>
    </lineage>
</organism>
<accession>J4CCY7</accession>
<dbReference type="InterPro" id="IPR045250">
    <property type="entry name" value="p23-like"/>
</dbReference>
<evidence type="ECO:0000256" key="1">
    <source>
        <dbReference type="ARBA" id="ARBA00025733"/>
    </source>
</evidence>
<dbReference type="AlphaFoldDB" id="J4CCY7"/>
<dbReference type="GeneID" id="20714618"/>
<dbReference type="VEuPathDB" id="PiroplasmaDB:TOT_020000474"/>
<dbReference type="OMA" id="QEEPNAG"/>
<name>J4CCY7_THEOR</name>
<dbReference type="STRING" id="869250.J4CCY7"/>
<feature type="region of interest" description="Disordered" evidence="2">
    <location>
        <begin position="124"/>
        <end position="180"/>
    </location>
</feature>
<feature type="domain" description="CS" evidence="3">
    <location>
        <begin position="2"/>
        <end position="87"/>
    </location>
</feature>
<evidence type="ECO:0000256" key="2">
    <source>
        <dbReference type="SAM" id="MobiDB-lite"/>
    </source>
</evidence>
<dbReference type="InterPro" id="IPR008978">
    <property type="entry name" value="HSP20-like_chaperone"/>
</dbReference>
<dbReference type="PANTHER" id="PTHR22932">
    <property type="entry name" value="TELOMERASE-BINDING PROTEIN P23 HSP90 CO-CHAPERONE"/>
    <property type="match status" value="1"/>
</dbReference>
<dbReference type="CDD" id="cd06465">
    <property type="entry name" value="p23_hB-ind1_like"/>
    <property type="match status" value="1"/>
</dbReference>
<dbReference type="Gene3D" id="2.60.40.790">
    <property type="match status" value="1"/>
</dbReference>
<reference evidence="4 5" key="1">
    <citation type="journal article" date="2012" name="MBio">
        <title>Comparative genome analysis of three eukaryotic parasites with differing abilities to transform leukocytes reveals key mediators of Theileria-induced leukocyte transformation.</title>
        <authorList>
            <person name="Hayashida K."/>
            <person name="Hara Y."/>
            <person name="Abe T."/>
            <person name="Yamasaki C."/>
            <person name="Toyoda A."/>
            <person name="Kosuge T."/>
            <person name="Suzuki Y."/>
            <person name="Sato Y."/>
            <person name="Kawashima S."/>
            <person name="Katayama T."/>
            <person name="Wakaguri H."/>
            <person name="Inoue N."/>
            <person name="Homma K."/>
            <person name="Tada-Umezaki M."/>
            <person name="Yagi Y."/>
            <person name="Fujii Y."/>
            <person name="Habara T."/>
            <person name="Kanehisa M."/>
            <person name="Watanabe H."/>
            <person name="Ito K."/>
            <person name="Gojobori T."/>
            <person name="Sugawara H."/>
            <person name="Imanishi T."/>
            <person name="Weir W."/>
            <person name="Gardner M."/>
            <person name="Pain A."/>
            <person name="Shiels B."/>
            <person name="Hattori M."/>
            <person name="Nene V."/>
            <person name="Sugimoto C."/>
        </authorList>
    </citation>
    <scope>NUCLEOTIDE SEQUENCE [LARGE SCALE GENOMIC DNA]</scope>
    <source>
        <strain evidence="4 5">Shintoku</strain>
    </source>
</reference>